<proteinExistence type="inferred from homology"/>
<dbReference type="GO" id="GO:0004747">
    <property type="term" value="F:ribokinase activity"/>
    <property type="evidence" value="ECO:0007669"/>
    <property type="project" value="UniProtKB-UniRule"/>
</dbReference>
<keyword evidence="5 12" id="KW-0479">Metal-binding</keyword>
<dbReference type="InterPro" id="IPR002173">
    <property type="entry name" value="Carboh/pur_kinase_PfkB_CS"/>
</dbReference>
<evidence type="ECO:0000256" key="2">
    <source>
        <dbReference type="ARBA" id="ARBA00012035"/>
    </source>
</evidence>
<dbReference type="PRINTS" id="PR00990">
    <property type="entry name" value="RIBOKINASE"/>
</dbReference>
<dbReference type="PROSITE" id="PS00584">
    <property type="entry name" value="PFKB_KINASES_2"/>
    <property type="match status" value="1"/>
</dbReference>
<evidence type="ECO:0000256" key="9">
    <source>
        <dbReference type="ARBA" id="ARBA00022842"/>
    </source>
</evidence>
<comment type="pathway">
    <text evidence="12">Carbohydrate metabolism; D-ribose degradation; D-ribose 5-phosphate from beta-D-ribopyranose: step 2/2.</text>
</comment>
<dbReference type="RefSeq" id="WP_146323469.1">
    <property type="nucleotide sequence ID" value="NZ_BAABLR010000027.1"/>
</dbReference>
<feature type="binding site" evidence="12">
    <location>
        <position position="140"/>
    </location>
    <ligand>
        <name>substrate</name>
    </ligand>
</feature>
<gene>
    <name evidence="12" type="primary">rbsK</name>
    <name evidence="14" type="ORF">FRX94_02130</name>
</gene>
<evidence type="ECO:0000256" key="12">
    <source>
        <dbReference type="HAMAP-Rule" id="MF_01987"/>
    </source>
</evidence>
<evidence type="ECO:0000256" key="6">
    <source>
        <dbReference type="ARBA" id="ARBA00022741"/>
    </source>
</evidence>
<keyword evidence="8 12" id="KW-0067">ATP-binding</keyword>
<dbReference type="GO" id="GO:0005829">
    <property type="term" value="C:cytosol"/>
    <property type="evidence" value="ECO:0007669"/>
    <property type="project" value="TreeGrafter"/>
</dbReference>
<comment type="cofactor">
    <cofactor evidence="12">
        <name>Mg(2+)</name>
        <dbReference type="ChEBI" id="CHEBI:18420"/>
    </cofactor>
    <text evidence="12">Requires a divalent cation, most likely magnesium in vivo, as an electrophilic catalyst to aid phosphoryl group transfer. It is the chelate of the metal and the nucleotide that is the actual substrate.</text>
</comment>
<comment type="activity regulation">
    <text evidence="12">Activated by a monovalent cation that binds near, but not in, the active site. The most likely occupant of the site in vivo is potassium. Ion binding induces a conformational change that may alter substrate affinity.</text>
</comment>
<name>A0A5C5USF1_9CORY</name>
<evidence type="ECO:0000256" key="8">
    <source>
        <dbReference type="ARBA" id="ARBA00022840"/>
    </source>
</evidence>
<feature type="binding site" evidence="12">
    <location>
        <begin position="255"/>
        <end position="256"/>
    </location>
    <ligand>
        <name>ATP</name>
        <dbReference type="ChEBI" id="CHEBI:30616"/>
    </ligand>
</feature>
<dbReference type="CDD" id="cd01174">
    <property type="entry name" value="ribokinase"/>
    <property type="match status" value="1"/>
</dbReference>
<dbReference type="UniPathway" id="UPA00916">
    <property type="reaction ID" value="UER00889"/>
</dbReference>
<comment type="catalytic activity">
    <reaction evidence="12">
        <text>D-ribose + ATP = D-ribose 5-phosphate + ADP + H(+)</text>
        <dbReference type="Rhea" id="RHEA:13697"/>
        <dbReference type="ChEBI" id="CHEBI:15378"/>
        <dbReference type="ChEBI" id="CHEBI:30616"/>
        <dbReference type="ChEBI" id="CHEBI:47013"/>
        <dbReference type="ChEBI" id="CHEBI:78346"/>
        <dbReference type="ChEBI" id="CHEBI:456216"/>
        <dbReference type="EC" id="2.7.1.15"/>
    </reaction>
</comment>
<comment type="subcellular location">
    <subcellularLocation>
        <location evidence="12">Cytoplasm</location>
    </subcellularLocation>
</comment>
<comment type="subunit">
    <text evidence="12">Homodimer.</text>
</comment>
<sequence length="306" mass="31169">MIPRITVVGSIHADLSMWVKQHPQPGETVIGTGGTISPGGKGANQAVAAALQGAGVAFVGAIGNDPHALSATALMVDAGVMMMGVEKRGDSTGLAVITVAEDGENTIVVLPGANAWVTESYVKLHADIIRNAEIVLLQGEIPASGIEAAVRHATGRVVINLAPVIPVARETLLRADPLLANEHEAARILELFDTPSAGDPNIVNDPETMAKELLGAGFSSVVLTLGPNGALVATPDGLQHVPTPAVTPVDTTGAGDAFTGALVARLSEGDTLLDAAKHACRVAAYTVTGYGAQSSYPTAQDPLPEL</sequence>
<feature type="binding site" evidence="12">
    <location>
        <position position="250"/>
    </location>
    <ligand>
        <name>K(+)</name>
        <dbReference type="ChEBI" id="CHEBI:29103"/>
    </ligand>
</feature>
<dbReference type="SUPFAM" id="SSF53613">
    <property type="entry name" value="Ribokinase-like"/>
    <property type="match status" value="1"/>
</dbReference>
<keyword evidence="6 12" id="KW-0547">Nucleotide-binding</keyword>
<evidence type="ECO:0000256" key="1">
    <source>
        <dbReference type="ARBA" id="ARBA00005380"/>
    </source>
</evidence>
<feature type="binding site" evidence="12">
    <location>
        <begin position="224"/>
        <end position="229"/>
    </location>
    <ligand>
        <name>ATP</name>
        <dbReference type="ChEBI" id="CHEBI:30616"/>
    </ligand>
</feature>
<keyword evidence="15" id="KW-1185">Reference proteome</keyword>
<comment type="function">
    <text evidence="12">Catalyzes the phosphorylation of ribose at O-5 in a reaction requiring ATP and magnesium. The resulting D-ribose-5-phosphate can then be used either for sythesis of nucleotides, histidine, and tryptophan, or as a component of the pentose phosphate pathway.</text>
</comment>
<evidence type="ECO:0000256" key="11">
    <source>
        <dbReference type="ARBA" id="ARBA00023277"/>
    </source>
</evidence>
<organism evidence="14 15">
    <name type="scientific">Corynebacterium canis</name>
    <dbReference type="NCBI Taxonomy" id="679663"/>
    <lineage>
        <taxon>Bacteria</taxon>
        <taxon>Bacillati</taxon>
        <taxon>Actinomycetota</taxon>
        <taxon>Actinomycetes</taxon>
        <taxon>Mycobacteriales</taxon>
        <taxon>Corynebacteriaceae</taxon>
        <taxon>Corynebacterium</taxon>
    </lineage>
</organism>
<keyword evidence="4 12" id="KW-0808">Transferase</keyword>
<comment type="caution">
    <text evidence="14">The sequence shown here is derived from an EMBL/GenBank/DDBJ whole genome shotgun (WGS) entry which is preliminary data.</text>
</comment>
<dbReference type="EC" id="2.7.1.15" evidence="2 12"/>
<dbReference type="Pfam" id="PF00294">
    <property type="entry name" value="PfkB"/>
    <property type="match status" value="1"/>
</dbReference>
<feature type="active site" description="Proton acceptor" evidence="12">
    <location>
        <position position="256"/>
    </location>
</feature>
<dbReference type="Gene3D" id="3.40.1190.20">
    <property type="match status" value="1"/>
</dbReference>
<feature type="binding site" evidence="12">
    <location>
        <position position="295"/>
    </location>
    <ligand>
        <name>K(+)</name>
        <dbReference type="ChEBI" id="CHEBI:29103"/>
    </ligand>
</feature>
<keyword evidence="10 12" id="KW-0630">Potassium</keyword>
<feature type="binding site" evidence="12">
    <location>
        <position position="252"/>
    </location>
    <ligand>
        <name>K(+)</name>
        <dbReference type="ChEBI" id="CHEBI:29103"/>
    </ligand>
</feature>
<feature type="binding site" evidence="12">
    <location>
        <position position="291"/>
    </location>
    <ligand>
        <name>K(+)</name>
        <dbReference type="ChEBI" id="CHEBI:29103"/>
    </ligand>
</feature>
<feature type="binding site" evidence="12">
    <location>
        <begin position="40"/>
        <end position="44"/>
    </location>
    <ligand>
        <name>substrate</name>
    </ligand>
</feature>
<feature type="binding site" evidence="12">
    <location>
        <position position="286"/>
    </location>
    <ligand>
        <name>K(+)</name>
        <dbReference type="ChEBI" id="CHEBI:29103"/>
    </ligand>
</feature>
<dbReference type="GO" id="GO:0005524">
    <property type="term" value="F:ATP binding"/>
    <property type="evidence" value="ECO:0007669"/>
    <property type="project" value="UniProtKB-UniRule"/>
</dbReference>
<dbReference type="PANTHER" id="PTHR10584:SF166">
    <property type="entry name" value="RIBOKINASE"/>
    <property type="match status" value="1"/>
</dbReference>
<feature type="binding site" evidence="12">
    <location>
        <position position="256"/>
    </location>
    <ligand>
        <name>substrate</name>
    </ligand>
</feature>
<keyword evidence="12" id="KW-0963">Cytoplasm</keyword>
<feature type="binding site" evidence="12">
    <location>
        <begin position="12"/>
        <end position="14"/>
    </location>
    <ligand>
        <name>substrate</name>
    </ligand>
</feature>
<comment type="similarity">
    <text evidence="12">Belongs to the carbohydrate kinase PfkB family. Ribokinase subfamily.</text>
</comment>
<keyword evidence="7 12" id="KW-0418">Kinase</keyword>
<dbReference type="PANTHER" id="PTHR10584">
    <property type="entry name" value="SUGAR KINASE"/>
    <property type="match status" value="1"/>
</dbReference>
<dbReference type="OrthoDB" id="9775849at2"/>
<feature type="binding site" evidence="12">
    <location>
        <position position="289"/>
    </location>
    <ligand>
        <name>K(+)</name>
        <dbReference type="ChEBI" id="CHEBI:29103"/>
    </ligand>
</feature>
<dbReference type="InterPro" id="IPR011611">
    <property type="entry name" value="PfkB_dom"/>
</dbReference>
<feature type="binding site" evidence="12">
    <location>
        <position position="181"/>
    </location>
    <ligand>
        <name>ATP</name>
        <dbReference type="ChEBI" id="CHEBI:30616"/>
    </ligand>
</feature>
<evidence type="ECO:0000313" key="14">
    <source>
        <dbReference type="EMBL" id="TWT28707.1"/>
    </source>
</evidence>
<comment type="caution">
    <text evidence="12">Lacks conserved residue(s) required for the propagation of feature annotation.</text>
</comment>
<evidence type="ECO:0000256" key="7">
    <source>
        <dbReference type="ARBA" id="ARBA00022777"/>
    </source>
</evidence>
<evidence type="ECO:0000256" key="10">
    <source>
        <dbReference type="ARBA" id="ARBA00022958"/>
    </source>
</evidence>
<protein>
    <recommendedName>
        <fullName evidence="3 12">Ribokinase</fullName>
        <shortName evidence="12">RK</shortName>
        <ecNumber evidence="2 12">2.7.1.15</ecNumber>
    </recommendedName>
</protein>
<dbReference type="EMBL" id="VOHM01000003">
    <property type="protein sequence ID" value="TWT28707.1"/>
    <property type="molecule type" value="Genomic_DNA"/>
</dbReference>
<dbReference type="InterPro" id="IPR002139">
    <property type="entry name" value="Ribo/fructo_kinase"/>
</dbReference>
<dbReference type="GO" id="GO:0019303">
    <property type="term" value="P:D-ribose catabolic process"/>
    <property type="evidence" value="ECO:0007669"/>
    <property type="project" value="UniProtKB-UniRule"/>
</dbReference>
<evidence type="ECO:0000256" key="5">
    <source>
        <dbReference type="ARBA" id="ARBA00022723"/>
    </source>
</evidence>
<feature type="domain" description="Carbohydrate kinase PfkB" evidence="13">
    <location>
        <begin position="4"/>
        <end position="298"/>
    </location>
</feature>
<evidence type="ECO:0000259" key="13">
    <source>
        <dbReference type="Pfam" id="PF00294"/>
    </source>
</evidence>
<dbReference type="GO" id="GO:0046872">
    <property type="term" value="F:metal ion binding"/>
    <property type="evidence" value="ECO:0007669"/>
    <property type="project" value="UniProtKB-KW"/>
</dbReference>
<keyword evidence="11 12" id="KW-0119">Carbohydrate metabolism</keyword>
<dbReference type="InterPro" id="IPR011877">
    <property type="entry name" value="Ribokinase"/>
</dbReference>
<dbReference type="AlphaFoldDB" id="A0A5C5USF1"/>
<keyword evidence="9 12" id="KW-0460">Magnesium</keyword>
<accession>A0A5C5USF1</accession>
<comment type="similarity">
    <text evidence="1">Belongs to the carbohydrate kinase pfkB family.</text>
</comment>
<reference evidence="14 15" key="1">
    <citation type="submission" date="2019-08" db="EMBL/GenBank/DDBJ databases">
        <authorList>
            <person name="Lei W."/>
        </authorList>
    </citation>
    <scope>NUCLEOTIDE SEQUENCE [LARGE SCALE GENOMIC DNA]</scope>
    <source>
        <strain evidence="14 15">CCUG 58627</strain>
    </source>
</reference>
<evidence type="ECO:0000256" key="3">
    <source>
        <dbReference type="ARBA" id="ARBA00016943"/>
    </source>
</evidence>
<dbReference type="HAMAP" id="MF_01987">
    <property type="entry name" value="Ribokinase"/>
    <property type="match status" value="1"/>
</dbReference>
<evidence type="ECO:0000256" key="4">
    <source>
        <dbReference type="ARBA" id="ARBA00022679"/>
    </source>
</evidence>
<dbReference type="InterPro" id="IPR029056">
    <property type="entry name" value="Ribokinase-like"/>
</dbReference>
<evidence type="ECO:0000313" key="15">
    <source>
        <dbReference type="Proteomes" id="UP000320791"/>
    </source>
</evidence>
<dbReference type="Proteomes" id="UP000320791">
    <property type="component" value="Unassembled WGS sequence"/>
</dbReference>